<proteinExistence type="predicted"/>
<keyword evidence="2" id="KW-1185">Reference proteome</keyword>
<evidence type="ECO:0000313" key="1">
    <source>
        <dbReference type="EMBL" id="KAI8441864.1"/>
    </source>
</evidence>
<dbReference type="Proteomes" id="UP001064048">
    <property type="component" value="Chromosome 9"/>
</dbReference>
<evidence type="ECO:0000313" key="2">
    <source>
        <dbReference type="Proteomes" id="UP001064048"/>
    </source>
</evidence>
<organism evidence="1 2">
    <name type="scientific">Choristoneura fumiferana</name>
    <name type="common">Spruce budworm moth</name>
    <name type="synonym">Archips fumiferana</name>
    <dbReference type="NCBI Taxonomy" id="7141"/>
    <lineage>
        <taxon>Eukaryota</taxon>
        <taxon>Metazoa</taxon>
        <taxon>Ecdysozoa</taxon>
        <taxon>Arthropoda</taxon>
        <taxon>Hexapoda</taxon>
        <taxon>Insecta</taxon>
        <taxon>Pterygota</taxon>
        <taxon>Neoptera</taxon>
        <taxon>Endopterygota</taxon>
        <taxon>Lepidoptera</taxon>
        <taxon>Glossata</taxon>
        <taxon>Ditrysia</taxon>
        <taxon>Tortricoidea</taxon>
        <taxon>Tortricidae</taxon>
        <taxon>Tortricinae</taxon>
        <taxon>Choristoneura</taxon>
    </lineage>
</organism>
<comment type="caution">
    <text evidence="1">The sequence shown here is derived from an EMBL/GenBank/DDBJ whole genome shotgun (WGS) entry which is preliminary data.</text>
</comment>
<reference evidence="1 2" key="1">
    <citation type="journal article" date="2022" name="Genome Biol. Evol.">
        <title>The Spruce Budworm Genome: Reconstructing the Evolutionary History of Antifreeze Proteins.</title>
        <authorList>
            <person name="Beliveau C."/>
            <person name="Gagne P."/>
            <person name="Picq S."/>
            <person name="Vernygora O."/>
            <person name="Keeling C.I."/>
            <person name="Pinkney K."/>
            <person name="Doucet D."/>
            <person name="Wen F."/>
            <person name="Johnston J.S."/>
            <person name="Maaroufi H."/>
            <person name="Boyle B."/>
            <person name="Laroche J."/>
            <person name="Dewar K."/>
            <person name="Juretic N."/>
            <person name="Blackburn G."/>
            <person name="Nisole A."/>
            <person name="Brunet B."/>
            <person name="Brandao M."/>
            <person name="Lumley L."/>
            <person name="Duan J."/>
            <person name="Quan G."/>
            <person name="Lucarotti C.J."/>
            <person name="Roe A.D."/>
            <person name="Sperling F.A.H."/>
            <person name="Levesque R.C."/>
            <person name="Cusson M."/>
        </authorList>
    </citation>
    <scope>NUCLEOTIDE SEQUENCE [LARGE SCALE GENOMIC DNA]</scope>
    <source>
        <strain evidence="1">Glfc:IPQL:Cfum</strain>
    </source>
</reference>
<accession>A0ACC0KZT0</accession>
<gene>
    <name evidence="1" type="ORF">MSG28_005548</name>
</gene>
<sequence>MLKRPSPHEGEEDILRMQEEYLREKNKDANLRPAAQVTNLRSQASAENLKPPASKFPKTSTRKPSKYAQCKGLKNEKTVRFESSTGFVMGDILEKNVQEETTETEIDDDKVYYPKIIPSVMSNIVERNTNVNLDIGFTSMPEKGFPVAVKCDVTIASGSKSIHALYVEQNRLEKSVEMEVDQSSSNNMTIDSEQQLTNLPNKSYIVKSHDADVIHSENVNLLSKMSQNEILEEQQKLLTDLDPNLIKFLKSKRKNDITNPMDNKNPKNQKLTNTDERKVSDSNELYENDILSHPNVNQWLHFDSLEKDKLEWMKGIEESNTITPDKPYEARFDFKGYLLPYTIPYTEETKSLFHHGDEPHRPGYTLTELFELTRSTISQQRVFALTTIAGILEYYTAGTYEGVIEIPLSKILFVIRFALDDKAEAILEASLKALRNLVYNKIDEASLDALLGFEAGTQQPCLENDKSEIEELESKESELKDYHLAEVDIIAALLRTDILTRIQYILQNINANVNCIQYSLQILTRLARDSPETSMKIVEKEYLMNSIKEVVSKYNIQPMQIPAMRLIRILSLQTKEIGEILLKKYSFLDPVMQHISTVANTTNALRIQIEAFCVMSNLLQYKLAIEEAISMFPIILSTLYTHIQNTDVFVNTSVLNATHAAVVLQFASKILRNTVVLDSNKEQLYILLREGARKWLAQVSMCESYTCGHLRLVCSILDCCKTIILVDQIELGFLKDSLTKLTNSSGFLKIISHLEACSNLLSGIEIKNLHFTKNLMTLGSSVVEAQLKTLPILNTVSPVPFLASLFKVLELFNDANILLSFVEKLEPYIEKLAAKLPSLSDNWFTRTETDLVTSIIKVAVKIDIPESKKDLLYSVANKLCYILRADKREELEFMFNNIVFNKQWFTAERLMNLVSLSDADGFSKALTSIEEIKLCYSTVVNLNYRDTGANIVLRKWQEPILPRDWMYLPILNLYSRSQEPAAPRIIGAHVIETKEQTAVKEFIIRSSLEWILFNEYCFPDLLKDINVTDRFCRLMCVFLCDNSLFLDPKIKILLQKCTKILFRKSNEFNFDHQLTGLSNFQGFYTQFLEQFQSVSYGDYTFAACVLVPLAQRHDVKWRKLIWSEYAGCLRALDCPEDRLCYQLNDYLYPDETDASLIKSYHRALTSNLVRPDTIAYAIAHHHVERNRQKTA</sequence>
<dbReference type="EMBL" id="CM046109">
    <property type="protein sequence ID" value="KAI8441864.1"/>
    <property type="molecule type" value="Genomic_DNA"/>
</dbReference>
<name>A0ACC0KZT0_CHOFU</name>
<protein>
    <submittedName>
        <fullName evidence="1">Uncharacterized protein</fullName>
    </submittedName>
</protein>